<sequence>MSDPCKTVMITAKRHLEILIGGEDDGTQTLVDSWKRSEGGLLMALAKGRQLMMINGFGTNGEVSHRIDVQFPIVKIFFHSFESKNRVKSSEKRVLKDYLVVCGEHRLVFIAVEDFHLYHYEVPFQVREVHPTNFGLLIERFYDTESDVKCRHTDAFHLYSLSFLFGELLPVIYKSSGGISAQWKFCWQALQDDAIVVGAEKNHVLTFDVLSGVHRIYKIRETEEEEVRAAIRLIEGARQRHHDVTDATMPTPRQLLEATEFSALRNHRSPAVLALAEAVDADMENRSPESFNASSFGHSTPLASSVFDTSFPGGQPLSLMRNLVY</sequence>
<protein>
    <submittedName>
        <fullName evidence="1">Uncharacterized protein</fullName>
    </submittedName>
</protein>
<organism evidence="1 2">
    <name type="scientific">Caenorhabditis auriculariae</name>
    <dbReference type="NCBI Taxonomy" id="2777116"/>
    <lineage>
        <taxon>Eukaryota</taxon>
        <taxon>Metazoa</taxon>
        <taxon>Ecdysozoa</taxon>
        <taxon>Nematoda</taxon>
        <taxon>Chromadorea</taxon>
        <taxon>Rhabditida</taxon>
        <taxon>Rhabditina</taxon>
        <taxon>Rhabditomorpha</taxon>
        <taxon>Rhabditoidea</taxon>
        <taxon>Rhabditidae</taxon>
        <taxon>Peloderinae</taxon>
        <taxon>Caenorhabditis</taxon>
    </lineage>
</organism>
<evidence type="ECO:0000313" key="2">
    <source>
        <dbReference type="Proteomes" id="UP000835052"/>
    </source>
</evidence>
<dbReference type="Proteomes" id="UP000835052">
    <property type="component" value="Unassembled WGS sequence"/>
</dbReference>
<gene>
    <name evidence="1" type="ORF">CAUJ_LOCUS8464</name>
</gene>
<dbReference type="OrthoDB" id="26401at2759"/>
<name>A0A8S1HBH2_9PELO</name>
<comment type="caution">
    <text evidence="1">The sequence shown here is derived from an EMBL/GenBank/DDBJ whole genome shotgun (WGS) entry which is preliminary data.</text>
</comment>
<dbReference type="EMBL" id="CAJGYM010000028">
    <property type="protein sequence ID" value="CAD6192545.1"/>
    <property type="molecule type" value="Genomic_DNA"/>
</dbReference>
<keyword evidence="2" id="KW-1185">Reference proteome</keyword>
<proteinExistence type="predicted"/>
<accession>A0A8S1HBH2</accession>
<reference evidence="1" key="1">
    <citation type="submission" date="2020-10" db="EMBL/GenBank/DDBJ databases">
        <authorList>
            <person name="Kikuchi T."/>
        </authorList>
    </citation>
    <scope>NUCLEOTIDE SEQUENCE</scope>
    <source>
        <strain evidence="1">NKZ352</strain>
    </source>
</reference>
<dbReference type="AlphaFoldDB" id="A0A8S1HBH2"/>
<evidence type="ECO:0000313" key="1">
    <source>
        <dbReference type="EMBL" id="CAD6192545.1"/>
    </source>
</evidence>